<dbReference type="EMBL" id="LR900949">
    <property type="protein sequence ID" value="CAD7247364.1"/>
    <property type="molecule type" value="Genomic_DNA"/>
</dbReference>
<evidence type="ECO:0000256" key="1">
    <source>
        <dbReference type="SAM" id="MobiDB-lite"/>
    </source>
</evidence>
<dbReference type="EMBL" id="CAJPEV010001432">
    <property type="protein sequence ID" value="CAG0892612.1"/>
    <property type="molecule type" value="Genomic_DNA"/>
</dbReference>
<proteinExistence type="predicted"/>
<reference evidence="2" key="1">
    <citation type="submission" date="2020-11" db="EMBL/GenBank/DDBJ databases">
        <authorList>
            <person name="Tran Van P."/>
        </authorList>
    </citation>
    <scope>NUCLEOTIDE SEQUENCE</scope>
</reference>
<name>A0A7R8XCJ4_9CRUS</name>
<organism evidence="2">
    <name type="scientific">Darwinula stevensoni</name>
    <dbReference type="NCBI Taxonomy" id="69355"/>
    <lineage>
        <taxon>Eukaryota</taxon>
        <taxon>Metazoa</taxon>
        <taxon>Ecdysozoa</taxon>
        <taxon>Arthropoda</taxon>
        <taxon>Crustacea</taxon>
        <taxon>Oligostraca</taxon>
        <taxon>Ostracoda</taxon>
        <taxon>Podocopa</taxon>
        <taxon>Podocopida</taxon>
        <taxon>Darwinulocopina</taxon>
        <taxon>Darwinuloidea</taxon>
        <taxon>Darwinulidae</taxon>
        <taxon>Darwinula</taxon>
    </lineage>
</organism>
<feature type="region of interest" description="Disordered" evidence="1">
    <location>
        <begin position="90"/>
        <end position="111"/>
    </location>
</feature>
<feature type="compositionally biased region" description="Polar residues" evidence="1">
    <location>
        <begin position="96"/>
        <end position="105"/>
    </location>
</feature>
<protein>
    <submittedName>
        <fullName evidence="2">Uncharacterized protein</fullName>
    </submittedName>
</protein>
<accession>A0A7R8XCJ4</accession>
<dbReference type="AlphaFoldDB" id="A0A7R8XCJ4"/>
<keyword evidence="3" id="KW-1185">Reference proteome</keyword>
<gene>
    <name evidence="2" type="ORF">DSTB1V02_LOCUS7195</name>
</gene>
<evidence type="ECO:0000313" key="3">
    <source>
        <dbReference type="Proteomes" id="UP000677054"/>
    </source>
</evidence>
<sequence>MAFPIEHLFLRKRLLDRFPYLLSPCPLLTRHLHPVLIQYWVSLGESPGSVVRGAAFAFSGWRRCRRDSFATGILTKNPSSFIPLAVETAGTRRATRSPNTSPDGETQTEYEASADESYFGLGTIAIASAVFPHSSISFLSPFPPALTAIPFNDCIPLAEGFYLGFRTAAVLLSVICQALGDPHAPHHHSYPQRMTYTNSTHPTEVHDDPHKTSSHGFRIPTYESQIIFERFAYGNTFIASMEASFGDQVLDFYHPEYHIQRYRQANAIQSALSEGHREKQDFHSGA</sequence>
<dbReference type="Proteomes" id="UP000677054">
    <property type="component" value="Unassembled WGS sequence"/>
</dbReference>
<evidence type="ECO:0000313" key="2">
    <source>
        <dbReference type="EMBL" id="CAD7247364.1"/>
    </source>
</evidence>